<keyword evidence="2 4" id="KW-0238">DNA-binding</keyword>
<evidence type="ECO:0000256" key="2">
    <source>
        <dbReference type="ARBA" id="ARBA00023125"/>
    </source>
</evidence>
<feature type="domain" description="HTH tetR-type" evidence="6">
    <location>
        <begin position="23"/>
        <end position="83"/>
    </location>
</feature>
<evidence type="ECO:0000259" key="6">
    <source>
        <dbReference type="PROSITE" id="PS50977"/>
    </source>
</evidence>
<feature type="DNA-binding region" description="H-T-H motif" evidence="4">
    <location>
        <begin position="46"/>
        <end position="65"/>
    </location>
</feature>
<dbReference type="GO" id="GO:0000976">
    <property type="term" value="F:transcription cis-regulatory region binding"/>
    <property type="evidence" value="ECO:0007669"/>
    <property type="project" value="TreeGrafter"/>
</dbReference>
<dbReference type="Gene3D" id="1.10.10.60">
    <property type="entry name" value="Homeodomain-like"/>
    <property type="match status" value="1"/>
</dbReference>
<dbReference type="PRINTS" id="PR00455">
    <property type="entry name" value="HTHTETR"/>
</dbReference>
<dbReference type="Pfam" id="PF16859">
    <property type="entry name" value="TetR_C_11"/>
    <property type="match status" value="1"/>
</dbReference>
<accession>A0A7Z0ENH9</accession>
<comment type="caution">
    <text evidence="7">The sequence shown here is derived from an EMBL/GenBank/DDBJ whole genome shotgun (WGS) entry which is preliminary data.</text>
</comment>
<feature type="compositionally biased region" description="Basic and acidic residues" evidence="5">
    <location>
        <begin position="10"/>
        <end position="23"/>
    </location>
</feature>
<dbReference type="Pfam" id="PF00440">
    <property type="entry name" value="TetR_N"/>
    <property type="match status" value="1"/>
</dbReference>
<dbReference type="SUPFAM" id="SSF48498">
    <property type="entry name" value="Tetracyclin repressor-like, C-terminal domain"/>
    <property type="match status" value="1"/>
</dbReference>
<dbReference type="Gene3D" id="1.10.357.10">
    <property type="entry name" value="Tetracycline Repressor, domain 2"/>
    <property type="match status" value="1"/>
</dbReference>
<dbReference type="InterPro" id="IPR036271">
    <property type="entry name" value="Tet_transcr_reg_TetR-rel_C_sf"/>
</dbReference>
<evidence type="ECO:0000256" key="3">
    <source>
        <dbReference type="ARBA" id="ARBA00023163"/>
    </source>
</evidence>
<dbReference type="SUPFAM" id="SSF46689">
    <property type="entry name" value="Homeodomain-like"/>
    <property type="match status" value="1"/>
</dbReference>
<dbReference type="PROSITE" id="PS50977">
    <property type="entry name" value="HTH_TETR_2"/>
    <property type="match status" value="1"/>
</dbReference>
<sequence>MAESTAPDRTPTRRGPDPRRRSERARTAILDAAAALMGEVGFARMTMEGIAARAGVGKQTIYRWWPSKAAVVLDVFQREAGGDSEPLPDTGDLAADLRTVLRATVDEYNTPETDRISRAFTAEVQHDEDFARAVTEDLLRPHMRAYKERLRSAREAGEISPDADLDVAVELLTGPLHHRWLLRTAPLTHDYVDVLVDLALRALRP</sequence>
<dbReference type="InterPro" id="IPR050109">
    <property type="entry name" value="HTH-type_TetR-like_transc_reg"/>
</dbReference>
<gene>
    <name evidence="7" type="ORF">HNR10_003035</name>
</gene>
<dbReference type="InterPro" id="IPR009057">
    <property type="entry name" value="Homeodomain-like_sf"/>
</dbReference>
<organism evidence="7 8">
    <name type="scientific">Nocardiopsis aegyptia</name>
    <dbReference type="NCBI Taxonomy" id="220378"/>
    <lineage>
        <taxon>Bacteria</taxon>
        <taxon>Bacillati</taxon>
        <taxon>Actinomycetota</taxon>
        <taxon>Actinomycetes</taxon>
        <taxon>Streptosporangiales</taxon>
        <taxon>Nocardiopsidaceae</taxon>
        <taxon>Nocardiopsis</taxon>
    </lineage>
</organism>
<evidence type="ECO:0000313" key="7">
    <source>
        <dbReference type="EMBL" id="NYJ35154.1"/>
    </source>
</evidence>
<dbReference type="EMBL" id="JACCFS010000001">
    <property type="protein sequence ID" value="NYJ35154.1"/>
    <property type="molecule type" value="Genomic_DNA"/>
</dbReference>
<name>A0A7Z0ENH9_9ACTN</name>
<dbReference type="RefSeq" id="WP_179824141.1">
    <property type="nucleotide sequence ID" value="NZ_JACCFS010000001.1"/>
</dbReference>
<dbReference type="AlphaFoldDB" id="A0A7Z0ENH9"/>
<keyword evidence="3" id="KW-0804">Transcription</keyword>
<proteinExistence type="predicted"/>
<evidence type="ECO:0000256" key="4">
    <source>
        <dbReference type="PROSITE-ProRule" id="PRU00335"/>
    </source>
</evidence>
<evidence type="ECO:0000256" key="1">
    <source>
        <dbReference type="ARBA" id="ARBA00023015"/>
    </source>
</evidence>
<keyword evidence="1" id="KW-0805">Transcription regulation</keyword>
<dbReference type="PANTHER" id="PTHR30055">
    <property type="entry name" value="HTH-TYPE TRANSCRIPTIONAL REGULATOR RUTR"/>
    <property type="match status" value="1"/>
</dbReference>
<evidence type="ECO:0000313" key="8">
    <source>
        <dbReference type="Proteomes" id="UP000572051"/>
    </source>
</evidence>
<dbReference type="PANTHER" id="PTHR30055:SF148">
    <property type="entry name" value="TETR-FAMILY TRANSCRIPTIONAL REGULATOR"/>
    <property type="match status" value="1"/>
</dbReference>
<dbReference type="Proteomes" id="UP000572051">
    <property type="component" value="Unassembled WGS sequence"/>
</dbReference>
<evidence type="ECO:0000256" key="5">
    <source>
        <dbReference type="SAM" id="MobiDB-lite"/>
    </source>
</evidence>
<protein>
    <submittedName>
        <fullName evidence="7">AcrR family transcriptional regulator</fullName>
    </submittedName>
</protein>
<dbReference type="InterPro" id="IPR011075">
    <property type="entry name" value="TetR_C"/>
</dbReference>
<dbReference type="GO" id="GO:0003700">
    <property type="term" value="F:DNA-binding transcription factor activity"/>
    <property type="evidence" value="ECO:0007669"/>
    <property type="project" value="TreeGrafter"/>
</dbReference>
<dbReference type="InterPro" id="IPR001647">
    <property type="entry name" value="HTH_TetR"/>
</dbReference>
<feature type="region of interest" description="Disordered" evidence="5">
    <location>
        <begin position="1"/>
        <end position="23"/>
    </location>
</feature>
<reference evidence="7 8" key="1">
    <citation type="submission" date="2020-07" db="EMBL/GenBank/DDBJ databases">
        <title>Sequencing the genomes of 1000 actinobacteria strains.</title>
        <authorList>
            <person name="Klenk H.-P."/>
        </authorList>
    </citation>
    <scope>NUCLEOTIDE SEQUENCE [LARGE SCALE GENOMIC DNA]</scope>
    <source>
        <strain evidence="7 8">DSM 44442</strain>
    </source>
</reference>
<keyword evidence="8" id="KW-1185">Reference proteome</keyword>